<comment type="caution">
    <text evidence="2">The sequence shown here is derived from an EMBL/GenBank/DDBJ whole genome shotgun (WGS) entry which is preliminary data.</text>
</comment>
<dbReference type="Proteomes" id="UP000298340">
    <property type="component" value="Unassembled WGS sequence"/>
</dbReference>
<proteinExistence type="predicted"/>
<evidence type="ECO:0000313" key="2">
    <source>
        <dbReference type="EMBL" id="TEB41597.1"/>
    </source>
</evidence>
<evidence type="ECO:0000259" key="1">
    <source>
        <dbReference type="Pfam" id="PF13271"/>
    </source>
</evidence>
<dbReference type="InterPro" id="IPR025139">
    <property type="entry name" value="DUF4062"/>
</dbReference>
<protein>
    <submittedName>
        <fullName evidence="2">DUF4062 domain-containing protein</fullName>
    </submittedName>
</protein>
<dbReference type="EMBL" id="QWDN01000088">
    <property type="protein sequence ID" value="TEB41597.1"/>
    <property type="molecule type" value="Genomic_DNA"/>
</dbReference>
<dbReference type="AlphaFoldDB" id="A0A4Y7U583"/>
<dbReference type="RefSeq" id="WP_134092273.1">
    <property type="nucleotide sequence ID" value="NZ_QWDN01000088.1"/>
</dbReference>
<organism evidence="2 3">
    <name type="scientific">Flavobacterium circumlabens</name>
    <dbReference type="NCBI Taxonomy" id="2133765"/>
    <lineage>
        <taxon>Bacteria</taxon>
        <taxon>Pseudomonadati</taxon>
        <taxon>Bacteroidota</taxon>
        <taxon>Flavobacteriia</taxon>
        <taxon>Flavobacteriales</taxon>
        <taxon>Flavobacteriaceae</taxon>
        <taxon>Flavobacterium</taxon>
    </lineage>
</organism>
<feature type="non-terminal residue" evidence="2">
    <location>
        <position position="116"/>
    </location>
</feature>
<name>A0A4Y7U583_9FLAO</name>
<accession>A0A4Y7U583</accession>
<dbReference type="Pfam" id="PF13271">
    <property type="entry name" value="DUF4062"/>
    <property type="match status" value="1"/>
</dbReference>
<evidence type="ECO:0000313" key="3">
    <source>
        <dbReference type="Proteomes" id="UP000298340"/>
    </source>
</evidence>
<feature type="domain" description="DUF4062" evidence="1">
    <location>
        <begin position="5"/>
        <end position="91"/>
    </location>
</feature>
<sequence>MANPRIFISSTCYDLSQIRDNLSEFITSCNYETVLSERGDIFYHPDLHTHECCVNEIENCNMFILVIGGRFGGNYISDPKKSITNAEYEAARVKNLPVFTFIKREVYEDHRLYQKN</sequence>
<reference evidence="2 3" key="1">
    <citation type="journal article" date="2018" name="Syst. Appl. Microbiol.">
        <title>Flavobacterium circumlabens sp. nov. and Flavobacterium cupreum sp. nov., two psychrotrophic species isolated from Antarctic environmental samples.</title>
        <authorList>
            <person name="Kralova S."/>
            <person name="Busse H.J."/>
            <person name="Svec P."/>
            <person name="Maslanova I."/>
            <person name="Stankova E."/>
            <person name="Bartak M."/>
            <person name="Sedlacek I."/>
        </authorList>
    </citation>
    <scope>NUCLEOTIDE SEQUENCE [LARGE SCALE GENOMIC DNA]</scope>
    <source>
        <strain evidence="2 3">CCM 8828</strain>
    </source>
</reference>
<gene>
    <name evidence="2" type="ORF">D0809_24710</name>
</gene>